<dbReference type="Gene3D" id="3.40.50.12780">
    <property type="entry name" value="N-terminal domain of ligase-like"/>
    <property type="match status" value="1"/>
</dbReference>
<name>A0ABW7L5F8_9BURK</name>
<dbReference type="Gene3D" id="3.30.300.30">
    <property type="match status" value="1"/>
</dbReference>
<dbReference type="InterPro" id="IPR029069">
    <property type="entry name" value="HotDog_dom_sf"/>
</dbReference>
<dbReference type="CDD" id="cd00493">
    <property type="entry name" value="FabA_FabZ"/>
    <property type="match status" value="1"/>
</dbReference>
<keyword evidence="6" id="KW-1185">Reference proteome</keyword>
<protein>
    <submittedName>
        <fullName evidence="5">AMP-binding protein</fullName>
    </submittedName>
</protein>
<accession>A0ABW7L5F8</accession>
<feature type="domain" description="AMP-dependent synthetase/ligase" evidence="3">
    <location>
        <begin position="11"/>
        <end position="288"/>
    </location>
</feature>
<evidence type="ECO:0000313" key="6">
    <source>
        <dbReference type="Proteomes" id="UP001609186"/>
    </source>
</evidence>
<dbReference type="Pfam" id="PF22818">
    <property type="entry name" value="ApeI-like"/>
    <property type="match status" value="1"/>
</dbReference>
<evidence type="ECO:0000259" key="4">
    <source>
        <dbReference type="Pfam" id="PF22818"/>
    </source>
</evidence>
<dbReference type="InterPro" id="IPR054545">
    <property type="entry name" value="ApeI-like"/>
</dbReference>
<proteinExistence type="predicted"/>
<evidence type="ECO:0000256" key="2">
    <source>
        <dbReference type="SAM" id="MobiDB-lite"/>
    </source>
</evidence>
<comment type="caution">
    <text evidence="5">The sequence shown here is derived from an EMBL/GenBank/DDBJ whole genome shotgun (WGS) entry which is preliminary data.</text>
</comment>
<dbReference type="Gene3D" id="3.10.129.10">
    <property type="entry name" value="Hotdog Thioesterase"/>
    <property type="match status" value="1"/>
</dbReference>
<dbReference type="EMBL" id="JBIMPM010000021">
    <property type="protein sequence ID" value="MFH5253225.1"/>
    <property type="molecule type" value="Genomic_DNA"/>
</dbReference>
<dbReference type="InterPro" id="IPR042099">
    <property type="entry name" value="ANL_N_sf"/>
</dbReference>
<evidence type="ECO:0000313" key="5">
    <source>
        <dbReference type="EMBL" id="MFH5253225.1"/>
    </source>
</evidence>
<dbReference type="SUPFAM" id="SSF54637">
    <property type="entry name" value="Thioesterase/thiol ester dehydrase-isomerase"/>
    <property type="match status" value="1"/>
</dbReference>
<organism evidence="5 6">
    <name type="scientific">Burkholderia semiarida</name>
    <dbReference type="NCBI Taxonomy" id="2843303"/>
    <lineage>
        <taxon>Bacteria</taxon>
        <taxon>Pseudomonadati</taxon>
        <taxon>Pseudomonadota</taxon>
        <taxon>Betaproteobacteria</taxon>
        <taxon>Burkholderiales</taxon>
        <taxon>Burkholderiaceae</taxon>
        <taxon>Burkholderia</taxon>
        <taxon>Burkholderia cepacia complex</taxon>
    </lineage>
</organism>
<evidence type="ECO:0000256" key="1">
    <source>
        <dbReference type="ARBA" id="ARBA00022598"/>
    </source>
</evidence>
<feature type="domain" description="ApeI dehydratase-like" evidence="4">
    <location>
        <begin position="488"/>
        <end position="576"/>
    </location>
</feature>
<dbReference type="InterPro" id="IPR000873">
    <property type="entry name" value="AMP-dep_synth/lig_dom"/>
</dbReference>
<dbReference type="Proteomes" id="UP001609186">
    <property type="component" value="Unassembled WGS sequence"/>
</dbReference>
<keyword evidence="1" id="KW-0436">Ligase</keyword>
<dbReference type="Pfam" id="PF00501">
    <property type="entry name" value="AMP-binding"/>
    <property type="match status" value="1"/>
</dbReference>
<dbReference type="InterPro" id="IPR050237">
    <property type="entry name" value="ATP-dep_AMP-bd_enzyme"/>
</dbReference>
<dbReference type="SUPFAM" id="SSF56801">
    <property type="entry name" value="Acetyl-CoA synthetase-like"/>
    <property type="match status" value="1"/>
</dbReference>
<feature type="region of interest" description="Disordered" evidence="2">
    <location>
        <begin position="469"/>
        <end position="488"/>
    </location>
</feature>
<reference evidence="5 6" key="1">
    <citation type="submission" date="2024-10" db="EMBL/GenBank/DDBJ databases">
        <title>Burkholderia semiarida in Mexico.</title>
        <authorList>
            <person name="Estrada P."/>
        </authorList>
    </citation>
    <scope>NUCLEOTIDE SEQUENCE [LARGE SCALE GENOMIC DNA]</scope>
    <source>
        <strain evidence="5 6">CLM7-1</strain>
    </source>
</reference>
<dbReference type="RefSeq" id="WP_395129931.1">
    <property type="nucleotide sequence ID" value="NZ_JBIMPM010000021.1"/>
</dbReference>
<dbReference type="InterPro" id="IPR045851">
    <property type="entry name" value="AMP-bd_C_sf"/>
</dbReference>
<dbReference type="PANTHER" id="PTHR43767:SF8">
    <property type="entry name" value="LONG-CHAIN-FATTY-ACID--COA LIGASE"/>
    <property type="match status" value="1"/>
</dbReference>
<gene>
    <name evidence="5" type="ORF">ACGTRS_18555</name>
</gene>
<dbReference type="PANTHER" id="PTHR43767">
    <property type="entry name" value="LONG-CHAIN-FATTY-ACID--COA LIGASE"/>
    <property type="match status" value="1"/>
</dbReference>
<evidence type="ECO:0000259" key="3">
    <source>
        <dbReference type="Pfam" id="PF00501"/>
    </source>
</evidence>
<sequence>MPTHPLVFHASPDQTIAWRDGSPVTVRAFVADVARVATALPAGGHVFNVCRDRYRFAVSLCAALVAGRISLLPSTHTPEMVRQLASFAPDAFCLHDAPDCAIDLPRFAYPDAASGECTGDAPFAVPQIDAARIMAYVFTSGSTGAPVPHRKTWGFLVGCVRAAAERLGLLDGRAATLIGTVPAQHMYGFESTVLLALIGGLAFSNRQPFYPGDIRDELDAIPQPRVLVTSPIHLRALLSAGHALPRAALVLSATAPLSEKLACEAEAALDAPLVEIYGSTETGQIATRRTSQGAAWDPFPGIRLDARDARDDSAGDDSGPTVWVSGGHVEAPVPMGDALELLGDGRFLLHGRKADLVNIAGKRTSLAYLNHQLNAIPQVVDGVFFMPDEAAPARGDTALEPVTRLVALVVAPTLAAADLQRALRERIDPAFMPRPLVFVDALPRNETGKLPRDVLATLVAHHARAAAATATTVGPPAEGDPAGTPSPSLAFTIAADHPALPGHFPGHPVVPGVVLLDHAIHAIGAALNRPLHAWRLGTAKFLSPVAPGEPLDLAYDAAAGGAIRFTVRAGSREVATGVLSAPPAARDGAQP</sequence>